<dbReference type="Pfam" id="PF01364">
    <property type="entry name" value="Peptidase_C25"/>
    <property type="match status" value="1"/>
</dbReference>
<name>E4T414_PALPW</name>
<proteinExistence type="predicted"/>
<dbReference type="SUPFAM" id="SSF52129">
    <property type="entry name" value="Caspase-like"/>
    <property type="match status" value="1"/>
</dbReference>
<dbReference type="NCBIfam" id="NF033707">
    <property type="entry name" value="T9SS_sortase"/>
    <property type="match status" value="1"/>
</dbReference>
<keyword evidence="1" id="KW-0732">Signal</keyword>
<reference key="1">
    <citation type="submission" date="2010-11" db="EMBL/GenBank/DDBJ databases">
        <title>The complete genome of Paludibacter propionicigenes DSM 17365.</title>
        <authorList>
            <consortium name="US DOE Joint Genome Institute (JGI-PGF)"/>
            <person name="Lucas S."/>
            <person name="Copeland A."/>
            <person name="Lapidus A."/>
            <person name="Bruce D."/>
            <person name="Goodwin L."/>
            <person name="Pitluck S."/>
            <person name="Kyrpides N."/>
            <person name="Mavromatis K."/>
            <person name="Ivanova N."/>
            <person name="Munk A.C."/>
            <person name="Brettin T."/>
            <person name="Detter J.C."/>
            <person name="Han C."/>
            <person name="Tapia R."/>
            <person name="Land M."/>
            <person name="Hauser L."/>
            <person name="Markowitz V."/>
            <person name="Cheng J.-F."/>
            <person name="Hugenholtz P."/>
            <person name="Woyke T."/>
            <person name="Wu D."/>
            <person name="Gronow S."/>
            <person name="Wellnitz S."/>
            <person name="Brambilla E."/>
            <person name="Klenk H.-P."/>
            <person name="Eisen J.A."/>
        </authorList>
    </citation>
    <scope>NUCLEOTIDE SEQUENCE</scope>
    <source>
        <strain>WB4</strain>
    </source>
</reference>
<evidence type="ECO:0000313" key="5">
    <source>
        <dbReference type="Proteomes" id="UP000008718"/>
    </source>
</evidence>
<dbReference type="OrthoDB" id="9809780at2"/>
<dbReference type="InterPro" id="IPR029031">
    <property type="entry name" value="Gingipain_N_sf"/>
</dbReference>
<dbReference type="RefSeq" id="WP_013444827.1">
    <property type="nucleotide sequence ID" value="NC_014734.1"/>
</dbReference>
<protein>
    <recommendedName>
        <fullName evidence="6">Gingipain domain-containing protein</fullName>
    </recommendedName>
</protein>
<dbReference type="Gene3D" id="3.40.50.10390">
    <property type="entry name" value="Gingipain r, domain 1"/>
    <property type="match status" value="1"/>
</dbReference>
<evidence type="ECO:0000259" key="2">
    <source>
        <dbReference type="Pfam" id="PF01364"/>
    </source>
</evidence>
<dbReference type="CDD" id="cd02258">
    <property type="entry name" value="Peptidase_C25_N"/>
    <property type="match status" value="1"/>
</dbReference>
<feature type="domain" description="Gingipain" evidence="2">
    <location>
        <begin position="537"/>
        <end position="908"/>
    </location>
</feature>
<evidence type="ECO:0008006" key="6">
    <source>
        <dbReference type="Google" id="ProtNLM"/>
    </source>
</evidence>
<accession>E4T414</accession>
<dbReference type="GO" id="GO:0006508">
    <property type="term" value="P:proteolysis"/>
    <property type="evidence" value="ECO:0007669"/>
    <property type="project" value="InterPro"/>
</dbReference>
<reference evidence="4 5" key="2">
    <citation type="journal article" date="2011" name="Stand. Genomic Sci.">
        <title>Complete genome sequence of Paludibacter propionicigenes type strain (WB4).</title>
        <authorList>
            <person name="Gronow S."/>
            <person name="Munk C."/>
            <person name="Lapidus A."/>
            <person name="Nolan M."/>
            <person name="Lucas S."/>
            <person name="Hammon N."/>
            <person name="Deshpande S."/>
            <person name="Cheng J.F."/>
            <person name="Tapia R."/>
            <person name="Han C."/>
            <person name="Goodwin L."/>
            <person name="Pitluck S."/>
            <person name="Liolios K."/>
            <person name="Ivanova N."/>
            <person name="Mavromatis K."/>
            <person name="Mikhailova N."/>
            <person name="Pati A."/>
            <person name="Chen A."/>
            <person name="Palaniappan K."/>
            <person name="Land M."/>
            <person name="Hauser L."/>
            <person name="Chang Y.J."/>
            <person name="Jeffries C.D."/>
            <person name="Brambilla E."/>
            <person name="Rohde M."/>
            <person name="Goker M."/>
            <person name="Detter J.C."/>
            <person name="Woyke T."/>
            <person name="Bristow J."/>
            <person name="Eisen J.A."/>
            <person name="Markowitz V."/>
            <person name="Hugenholtz P."/>
            <person name="Kyrpides N.C."/>
            <person name="Klenk H.P."/>
        </authorList>
    </citation>
    <scope>NUCLEOTIDE SEQUENCE [LARGE SCALE GENOMIC DNA]</scope>
    <source>
        <strain evidence="5">DSM 17365 / JCM 13257 / WB4</strain>
    </source>
</reference>
<dbReference type="EMBL" id="CP002345">
    <property type="protein sequence ID" value="ADQ79458.1"/>
    <property type="molecule type" value="Genomic_DNA"/>
</dbReference>
<dbReference type="Gene3D" id="2.60.40.4070">
    <property type="match status" value="1"/>
</dbReference>
<dbReference type="STRING" id="694427.Palpr_1312"/>
<dbReference type="HOGENOM" id="CLU_004870_0_0_10"/>
<dbReference type="Gene3D" id="3.40.50.1460">
    <property type="match status" value="1"/>
</dbReference>
<sequence length="1269" mass="140693">MRYRIILFSFLCLYISTLYAQPEPIKSYSLNWKGLEKWVSGTSAIQVIAFDSAHYVSESRLPYFCTSLPCESGYSYDVRIINPVYIPVTKEELNKIPRTVTFPSDNQAEIKYIESSGVTSLKVSILPFVTRNGGTLKLKSFDLQIEKQAKAQKVNSAVLHSYTANSVLAQGKFVKIRVVDSGVYKLTYEDLNSMGLDPANVHVYGFGGNVLSQDFSLTRYDDLPELSIYMNKGNDGIFNSGDYILFYANGVNKWEYDKSLSMFTHTINPYSKYGYYFVSSNSLSGKRIAGKTNTLPDLAVVNNINEFVDYSVYENEVVNLAQSGKVFYQPMTDANSLSVNVNAPNLIPNSLCKVRLDVAASSSAYSSFLLSLNGGQTNTVFVDKLSGDNYEQGVGASGVFAFTPTNSALAFNLVYSKPTSTSLGYLNFMEFNFRRQLKMNGSAMQFQNVDYLGQSTYNRYQLNSANNNVQIWDLSDSQNITAIKTTTVDGNLTFVDTGSELKKYLAIDPTQTSTFTKPEIVGTVSNQNLHSVNQADMVIITYPDFLEQAQKLAQAHREKDNLTVDVVTAEQVYNEFSSGTPDATAYRWFMKMLYDRALTSGIENDKPKYLLLFGKGSYDNRKIRTDSGDNLILTFQADNSLVSTSSYVTDDYFALLGNDDGANIFNSSMEVGVGRFPVTTVQQAKDVVAKTIGYMNNADKGSWKNQICFLADDGGNGDGNIHMSQADDVATSTETAYPAYQINKIYLDAYQQQVSASGESYPLAKSKFMSLLNSGLFLLDFTGHAGPTGWTNESVLTLPDVKALSNKHLPLIVAVTCDFSQFDSQVVSGGEQTILNPTGGGIGILSSARPVYSSGNFPLNMLVCGNLFKKQNGKEMRVGDVIRYAKNNLTDGINKLPYIYLGDPAIRLNYPTKYQIITSQVNSNKNPGNDTLRALSVDTIKGYIADDYGKVVSGFNGILNVVIYDKSQQITTLNNHNEQNGTLTYSDRPNVLFSGNVQVVKGLYSFSFMLPKDIKYNFGSGRINYYAKDEINNNEAQGYYENFIVGGTDKTVLNDTIGPEVKLYLNSEFFVSGSKVNETPVFLANVNDIHGINTIGSGIGHDILLTVDQNSETSYILNDYFQADENSYTSGNISYKLPVISNGKHTLTFRVWDLLNNSTTKTIEFEVNKGLAPVIFSVRAQPNPVKDQVTIVVNHDRPETVLRTTVEVFDITGRKVWSFSQSSANNISWDLITNDGKKLRTGLYLYRVNIKTMNSDITSKADKMLIIEQ</sequence>
<dbReference type="InterPro" id="IPR001769">
    <property type="entry name" value="Gingipain"/>
</dbReference>
<evidence type="ECO:0000259" key="3">
    <source>
        <dbReference type="Pfam" id="PF18962"/>
    </source>
</evidence>
<dbReference type="InterPro" id="IPR026444">
    <property type="entry name" value="Secre_tail"/>
</dbReference>
<dbReference type="InterPro" id="IPR029030">
    <property type="entry name" value="Caspase-like_dom_sf"/>
</dbReference>
<evidence type="ECO:0000313" key="4">
    <source>
        <dbReference type="EMBL" id="ADQ79458.1"/>
    </source>
</evidence>
<keyword evidence="5" id="KW-1185">Reference proteome</keyword>
<dbReference type="KEGG" id="ppn:Palpr_1312"/>
<dbReference type="NCBIfam" id="TIGR04183">
    <property type="entry name" value="Por_Secre_tail"/>
    <property type="match status" value="1"/>
</dbReference>
<dbReference type="eggNOG" id="COG1572">
    <property type="taxonomic scope" value="Bacteria"/>
</dbReference>
<organism evidence="4 5">
    <name type="scientific">Paludibacter propionicigenes (strain DSM 17365 / JCM 13257 / WB4)</name>
    <dbReference type="NCBI Taxonomy" id="694427"/>
    <lineage>
        <taxon>Bacteria</taxon>
        <taxon>Pseudomonadati</taxon>
        <taxon>Bacteroidota</taxon>
        <taxon>Bacteroidia</taxon>
        <taxon>Bacteroidales</taxon>
        <taxon>Paludibacteraceae</taxon>
        <taxon>Paludibacter</taxon>
    </lineage>
</organism>
<dbReference type="AlphaFoldDB" id="E4T414"/>
<feature type="domain" description="Secretion system C-terminal sorting" evidence="3">
    <location>
        <begin position="1182"/>
        <end position="1252"/>
    </location>
</feature>
<dbReference type="Proteomes" id="UP000008718">
    <property type="component" value="Chromosome"/>
</dbReference>
<dbReference type="Pfam" id="PF18962">
    <property type="entry name" value="Por_Secre_tail"/>
    <property type="match status" value="1"/>
</dbReference>
<evidence type="ECO:0000256" key="1">
    <source>
        <dbReference type="ARBA" id="ARBA00022729"/>
    </source>
</evidence>
<gene>
    <name evidence="4" type="ordered locus">Palpr_1312</name>
</gene>
<dbReference type="GO" id="GO:0008234">
    <property type="term" value="F:cysteine-type peptidase activity"/>
    <property type="evidence" value="ECO:0007669"/>
    <property type="project" value="InterPro"/>
</dbReference>